<feature type="region of interest" description="Disordered" evidence="1">
    <location>
        <begin position="277"/>
        <end position="327"/>
    </location>
</feature>
<dbReference type="AlphaFoldDB" id="A0A1U9MD37"/>
<evidence type="ECO:0000313" key="3">
    <source>
        <dbReference type="Proteomes" id="UP000189660"/>
    </source>
</evidence>
<dbReference type="InterPro" id="IPR002825">
    <property type="entry name" value="Pept_S49_ser-pept_pro"/>
</dbReference>
<dbReference type="PANTHER" id="PTHR35984:SF1">
    <property type="entry name" value="PERIPLASMIC SERINE PROTEASE"/>
    <property type="match status" value="1"/>
</dbReference>
<dbReference type="EMBL" id="CP015820">
    <property type="protein sequence ID" value="AQT43204.1"/>
    <property type="molecule type" value="Genomic_DNA"/>
</dbReference>
<dbReference type="KEGG" id="bapa:BBC0178_017520"/>
<organism evidence="2 3">
    <name type="scientific">Bartonella apihabitans</name>
    <dbReference type="NCBI Taxonomy" id="2750929"/>
    <lineage>
        <taxon>Bacteria</taxon>
        <taxon>Pseudomonadati</taxon>
        <taxon>Pseudomonadota</taxon>
        <taxon>Alphaproteobacteria</taxon>
        <taxon>Hyphomicrobiales</taxon>
        <taxon>Bartonellaceae</taxon>
        <taxon>Bartonella</taxon>
    </lineage>
</organism>
<accession>A0A1U9MD37</accession>
<dbReference type="RefSeq" id="WP_149867464.1">
    <property type="nucleotide sequence ID" value="NZ_CP015820.1"/>
</dbReference>
<dbReference type="Proteomes" id="UP000189660">
    <property type="component" value="Chromosome"/>
</dbReference>
<name>A0A1U9MD37_9HYPH</name>
<feature type="compositionally biased region" description="Basic and acidic residues" evidence="1">
    <location>
        <begin position="277"/>
        <end position="289"/>
    </location>
</feature>
<dbReference type="Gene3D" id="3.90.226.10">
    <property type="entry name" value="2-enoyl-CoA Hydratase, Chain A, domain 1"/>
    <property type="match status" value="1"/>
</dbReference>
<evidence type="ECO:0000256" key="1">
    <source>
        <dbReference type="SAM" id="MobiDB-lite"/>
    </source>
</evidence>
<keyword evidence="3" id="KW-1185">Reference proteome</keyword>
<sequence length="327" mass="36540">MGCDVYYYCGAINYPGYWLLTKEIKKQKEESDLNKSVILGITTLGGDPDAGYRIGRALQHNYEDFSVLISSFCKSAGTLLAIAANKLIIGDTGELGPLDIQIKKNDELDESNSGLDIMTALNSLQAVSADCFAETMKSIHDDTRINAKLSGDMAAKIIEAMISPITAQIDPIKFGEHQRILNIATRYGANLNQKFGNLKPGVLNKIIANYPSHGYVIDRKEARELFKRVVEPETREIVDLYDTFYSRFHKRDFSFQGIPQVEYFCELSENCDERYGSKEEECDDERGHEGTAVANGADKKTDSRANKRNKKGSKQNDPIPDQAEQIN</sequence>
<dbReference type="SUPFAM" id="SSF52096">
    <property type="entry name" value="ClpP/crotonase"/>
    <property type="match status" value="1"/>
</dbReference>
<protein>
    <submittedName>
        <fullName evidence="2">Serine dehydrogenase proteinase</fullName>
    </submittedName>
</protein>
<dbReference type="GO" id="GO:0016020">
    <property type="term" value="C:membrane"/>
    <property type="evidence" value="ECO:0007669"/>
    <property type="project" value="InterPro"/>
</dbReference>
<dbReference type="PANTHER" id="PTHR35984">
    <property type="entry name" value="PERIPLASMIC SERINE PROTEASE"/>
    <property type="match status" value="1"/>
</dbReference>
<reference evidence="2 3" key="1">
    <citation type="submission" date="2016-11" db="EMBL/GenBank/DDBJ databases">
        <title>Comparative genomics of Bartonella apis.</title>
        <authorList>
            <person name="Engel P."/>
        </authorList>
    </citation>
    <scope>NUCLEOTIDE SEQUENCE [LARGE SCALE GENOMIC DNA]</scope>
    <source>
        <strain evidence="2 3">BBC0178</strain>
    </source>
</reference>
<dbReference type="InterPro" id="IPR029045">
    <property type="entry name" value="ClpP/crotonase-like_dom_sf"/>
</dbReference>
<proteinExistence type="predicted"/>
<evidence type="ECO:0000313" key="2">
    <source>
        <dbReference type="EMBL" id="AQT43204.1"/>
    </source>
</evidence>
<gene>
    <name evidence="2" type="ORF">BBC0178_017520</name>
</gene>
<dbReference type="OrthoDB" id="9806253at2"/>